<organism evidence="2 3">
    <name type="scientific">Rhizopus microsporus ATCC 52813</name>
    <dbReference type="NCBI Taxonomy" id="1340429"/>
    <lineage>
        <taxon>Eukaryota</taxon>
        <taxon>Fungi</taxon>
        <taxon>Fungi incertae sedis</taxon>
        <taxon>Mucoromycota</taxon>
        <taxon>Mucoromycotina</taxon>
        <taxon>Mucoromycetes</taxon>
        <taxon>Mucorales</taxon>
        <taxon>Mucorineae</taxon>
        <taxon>Rhizopodaceae</taxon>
        <taxon>Rhizopus</taxon>
    </lineage>
</organism>
<protein>
    <submittedName>
        <fullName evidence="2">Uncharacterized protein</fullName>
    </submittedName>
</protein>
<reference evidence="2 3" key="1">
    <citation type="journal article" date="2016" name="Proc. Natl. Acad. Sci. U.S.A.">
        <title>Lipid metabolic changes in an early divergent fungus govern the establishment of a mutualistic symbiosis with endobacteria.</title>
        <authorList>
            <person name="Lastovetsky O.A."/>
            <person name="Gaspar M.L."/>
            <person name="Mondo S.J."/>
            <person name="LaButti K.M."/>
            <person name="Sandor L."/>
            <person name="Grigoriev I.V."/>
            <person name="Henry S.A."/>
            <person name="Pawlowska T.E."/>
        </authorList>
    </citation>
    <scope>NUCLEOTIDE SEQUENCE [LARGE SCALE GENOMIC DNA]</scope>
    <source>
        <strain evidence="2 3">ATCC 52813</strain>
    </source>
</reference>
<dbReference type="EMBL" id="KZ303843">
    <property type="protein sequence ID" value="PHZ16729.1"/>
    <property type="molecule type" value="Genomic_DNA"/>
</dbReference>
<feature type="transmembrane region" description="Helical" evidence="1">
    <location>
        <begin position="54"/>
        <end position="73"/>
    </location>
</feature>
<dbReference type="Proteomes" id="UP000242254">
    <property type="component" value="Unassembled WGS sequence"/>
</dbReference>
<keyword evidence="1" id="KW-0472">Membrane</keyword>
<sequence>MKSLHCVYNNGRFADDYTPDLQGFMSPHDFISIMNTFNSVAESFSPYVPMATNIFMAVITFISLVTMIGTIRYTQHVEVVLVFPISFLCITVLLIIWRRRRNIKFEKEMTRLCACMNATENVRGINFKLSYLTPDQKVSNEPTSIYAITIEFDDRYNLLHQISRSNSSPPAYSSLQMPVNIYCPNQSQFVQKGGDDQ</sequence>
<proteinExistence type="predicted"/>
<keyword evidence="1" id="KW-1133">Transmembrane helix</keyword>
<keyword evidence="3" id="KW-1185">Reference proteome</keyword>
<dbReference type="RefSeq" id="XP_023470437.1">
    <property type="nucleotide sequence ID" value="XM_023608136.1"/>
</dbReference>
<feature type="transmembrane region" description="Helical" evidence="1">
    <location>
        <begin position="79"/>
        <end position="97"/>
    </location>
</feature>
<dbReference type="AlphaFoldDB" id="A0A2G4T6W0"/>
<name>A0A2G4T6W0_RHIZD</name>
<evidence type="ECO:0000313" key="3">
    <source>
        <dbReference type="Proteomes" id="UP000242254"/>
    </source>
</evidence>
<gene>
    <name evidence="2" type="ORF">RHIMIDRAFT_234323</name>
</gene>
<dbReference type="GeneID" id="35439126"/>
<keyword evidence="1" id="KW-0812">Transmembrane</keyword>
<accession>A0A2G4T6W0</accession>
<evidence type="ECO:0000256" key="1">
    <source>
        <dbReference type="SAM" id="Phobius"/>
    </source>
</evidence>
<evidence type="ECO:0000313" key="2">
    <source>
        <dbReference type="EMBL" id="PHZ16729.1"/>
    </source>
</evidence>